<feature type="region of interest" description="Disordered" evidence="1">
    <location>
        <begin position="206"/>
        <end position="230"/>
    </location>
</feature>
<organism evidence="3 4">
    <name type="scientific">Corynebacterium lizhenjunii</name>
    <dbReference type="NCBI Taxonomy" id="2709394"/>
    <lineage>
        <taxon>Bacteria</taxon>
        <taxon>Bacillati</taxon>
        <taxon>Actinomycetota</taxon>
        <taxon>Actinomycetes</taxon>
        <taxon>Mycobacteriales</taxon>
        <taxon>Corynebacteriaceae</taxon>
        <taxon>Corynebacterium</taxon>
    </lineage>
</organism>
<protein>
    <submittedName>
        <fullName evidence="3">CYTH domain-containing protein</fullName>
    </submittedName>
</protein>
<feature type="region of interest" description="Disordered" evidence="1">
    <location>
        <begin position="91"/>
        <end position="110"/>
    </location>
</feature>
<keyword evidence="4" id="KW-1185">Reference proteome</keyword>
<evidence type="ECO:0000259" key="2">
    <source>
        <dbReference type="PROSITE" id="PS51707"/>
    </source>
</evidence>
<proteinExistence type="predicted"/>
<dbReference type="InterPro" id="IPR033469">
    <property type="entry name" value="CYTH-like_dom_sf"/>
</dbReference>
<evidence type="ECO:0000313" key="3">
    <source>
        <dbReference type="EMBL" id="QPK78556.1"/>
    </source>
</evidence>
<dbReference type="Gene3D" id="2.40.320.10">
    <property type="entry name" value="Hypothetical Protein Pfu-838710-001"/>
    <property type="match status" value="1"/>
</dbReference>
<dbReference type="SMART" id="SM01118">
    <property type="entry name" value="CYTH"/>
    <property type="match status" value="1"/>
</dbReference>
<dbReference type="AlphaFoldDB" id="A0A7T0PA29"/>
<dbReference type="SUPFAM" id="SSF55154">
    <property type="entry name" value="CYTH-like phosphatases"/>
    <property type="match status" value="1"/>
</dbReference>
<gene>
    <name evidence="3" type="ORF">G7Y31_08310</name>
</gene>
<dbReference type="CDD" id="cd07374">
    <property type="entry name" value="CYTH-like_Pase"/>
    <property type="match status" value="1"/>
</dbReference>
<evidence type="ECO:0000256" key="1">
    <source>
        <dbReference type="SAM" id="MobiDB-lite"/>
    </source>
</evidence>
<dbReference type="PROSITE" id="PS51707">
    <property type="entry name" value="CYTH"/>
    <property type="match status" value="1"/>
</dbReference>
<dbReference type="Pfam" id="PF01928">
    <property type="entry name" value="CYTH"/>
    <property type="match status" value="1"/>
</dbReference>
<dbReference type="Proteomes" id="UP000594681">
    <property type="component" value="Chromosome"/>
</dbReference>
<name>A0A7T0PA29_9CORY</name>
<dbReference type="InterPro" id="IPR023577">
    <property type="entry name" value="CYTH_domain"/>
</dbReference>
<dbReference type="EMBL" id="CP064954">
    <property type="protein sequence ID" value="QPK78556.1"/>
    <property type="molecule type" value="Genomic_DNA"/>
</dbReference>
<evidence type="ECO:0000313" key="4">
    <source>
        <dbReference type="Proteomes" id="UP000594681"/>
    </source>
</evidence>
<accession>A0A7T0PA29</accession>
<dbReference type="KEGG" id="cliz:G7Y31_08310"/>
<dbReference type="RefSeq" id="WP_165010320.1">
    <property type="nucleotide sequence ID" value="NZ_CP064954.1"/>
</dbReference>
<reference evidence="3 4" key="1">
    <citation type="submission" date="2020-11" db="EMBL/GenBank/DDBJ databases">
        <title>Corynebacterium sp. ZJ-599.</title>
        <authorList>
            <person name="Zhou J."/>
        </authorList>
    </citation>
    <scope>NUCLEOTIDE SEQUENCE [LARGE SCALE GENOMIC DNA]</scope>
    <source>
        <strain evidence="3 4">ZJ-599</strain>
    </source>
</reference>
<feature type="domain" description="CYTH" evidence="2">
    <location>
        <begin position="5"/>
        <end position="224"/>
    </location>
</feature>
<sequence>MTTSSLEIEMKFSVGSTADVPSLCGVTPALSAVLGEQHHSLRALYFDTPDLRLTRAKVTLRRRTGGGDAGWHIKLPATTGRQEIHAPLEDHNQHNNQPAVPSPGTAGSATEVPTELLQHVRHLVGSQRLIPIAQVDNERTEITYGDSSGAPTVFLCDDHVCARSLLSENNTRQWREWELELAAGVEKRHADTDAIMQECAARLRAAGATPADSPSKLVTALGSDHPSAHR</sequence>